<dbReference type="SUPFAM" id="SSF69318">
    <property type="entry name" value="Integrin alpha N-terminal domain"/>
    <property type="match status" value="1"/>
</dbReference>
<evidence type="ECO:0008006" key="5">
    <source>
        <dbReference type="Google" id="ProtNLM"/>
    </source>
</evidence>
<name>A0A077M9U2_9MICO</name>
<dbReference type="PANTHER" id="PTHR46580">
    <property type="entry name" value="SENSOR KINASE-RELATED"/>
    <property type="match status" value="1"/>
</dbReference>
<dbReference type="Proteomes" id="UP000035720">
    <property type="component" value="Unassembled WGS sequence"/>
</dbReference>
<dbReference type="STRING" id="1193518.BN13_390001"/>
<keyword evidence="4" id="KW-1185">Reference proteome</keyword>
<dbReference type="Gene3D" id="2.40.128.340">
    <property type="match status" value="1"/>
</dbReference>
<comment type="caution">
    <text evidence="3">The sequence shown here is derived from an EMBL/GenBank/DDBJ whole genome shotgun (WGS) entry which is preliminary data.</text>
</comment>
<proteinExistence type="predicted"/>
<dbReference type="InterPro" id="IPR013517">
    <property type="entry name" value="FG-GAP"/>
</dbReference>
<accession>A0A077M9U2</accession>
<dbReference type="InterPro" id="IPR028994">
    <property type="entry name" value="Integrin_alpha_N"/>
</dbReference>
<dbReference type="EMBL" id="CAJC01000149">
    <property type="protein sequence ID" value="CCI53384.1"/>
    <property type="molecule type" value="Genomic_DNA"/>
</dbReference>
<dbReference type="Pfam" id="PF13517">
    <property type="entry name" value="FG-GAP_3"/>
    <property type="match status" value="1"/>
</dbReference>
<evidence type="ECO:0000313" key="4">
    <source>
        <dbReference type="Proteomes" id="UP000035720"/>
    </source>
</evidence>
<evidence type="ECO:0000256" key="2">
    <source>
        <dbReference type="SAM" id="MobiDB-lite"/>
    </source>
</evidence>
<dbReference type="AlphaFoldDB" id="A0A077M9U2"/>
<organism evidence="3 4">
    <name type="scientific">Nostocoides jenkinsii Ben 74</name>
    <dbReference type="NCBI Taxonomy" id="1193518"/>
    <lineage>
        <taxon>Bacteria</taxon>
        <taxon>Bacillati</taxon>
        <taxon>Actinomycetota</taxon>
        <taxon>Actinomycetes</taxon>
        <taxon>Micrococcales</taxon>
        <taxon>Intrasporangiaceae</taxon>
        <taxon>Nostocoides</taxon>
    </lineage>
</organism>
<protein>
    <recommendedName>
        <fullName evidence="5">VCBS repeat-containing protein</fullName>
    </recommendedName>
</protein>
<gene>
    <name evidence="3" type="ORF">BN13_390001</name>
</gene>
<evidence type="ECO:0000313" key="3">
    <source>
        <dbReference type="EMBL" id="CCI53384.1"/>
    </source>
</evidence>
<dbReference type="RefSeq" id="WP_048545667.1">
    <property type="nucleotide sequence ID" value="NZ_HF571038.1"/>
</dbReference>
<feature type="region of interest" description="Disordered" evidence="2">
    <location>
        <begin position="1"/>
        <end position="20"/>
    </location>
</feature>
<keyword evidence="1" id="KW-0732">Signal</keyword>
<sequence length="202" mass="20218">MLRNSLPASNGWDREKSAPIAGDFNGDGRADLAILHGAGGTDVNVWMLNGSITSPLSGTPRLAQVLPSGAGWNLVSEKVSAGDYNGDGAADLAILHAAGATGMYLWKINGAKTTTSLSAAPVKGATSAGTAGWVFGSTQPVSGDVNGDGAADLTLLHAAPDAGVNLWGVWGAKSSAALTGSPGLIKSLPATSGWRYAYAKGV</sequence>
<reference evidence="3 4" key="1">
    <citation type="journal article" date="2013" name="ISME J.">
        <title>A metabolic model for members of the genus Tetrasphaera involved in enhanced biological phosphorus removal.</title>
        <authorList>
            <person name="Kristiansen R."/>
            <person name="Nguyen H.T.T."/>
            <person name="Saunders A.M."/>
            <person name="Nielsen J.L."/>
            <person name="Wimmer R."/>
            <person name="Le V.Q."/>
            <person name="McIlroy S.J."/>
            <person name="Petrovski S."/>
            <person name="Seviour R.J."/>
            <person name="Calteau A."/>
            <person name="Nielsen K.L."/>
            <person name="Nielsen P.H."/>
        </authorList>
    </citation>
    <scope>NUCLEOTIDE SEQUENCE [LARGE SCALE GENOMIC DNA]</scope>
    <source>
        <strain evidence="3 4">Ben 74</strain>
    </source>
</reference>
<evidence type="ECO:0000256" key="1">
    <source>
        <dbReference type="ARBA" id="ARBA00022729"/>
    </source>
</evidence>